<dbReference type="InterPro" id="IPR003423">
    <property type="entry name" value="OMP_efflux"/>
</dbReference>
<dbReference type="PANTHER" id="PTHR30203">
    <property type="entry name" value="OUTER MEMBRANE CATION EFFLUX PROTEIN"/>
    <property type="match status" value="1"/>
</dbReference>
<dbReference type="Gene3D" id="1.20.1600.10">
    <property type="entry name" value="Outer membrane efflux proteins (OEP)"/>
    <property type="match status" value="1"/>
</dbReference>
<evidence type="ECO:0000313" key="4">
    <source>
        <dbReference type="Proteomes" id="UP000351155"/>
    </source>
</evidence>
<gene>
    <name evidence="3" type="primary">ttgC_1</name>
    <name evidence="3" type="ORF">NCTC12126_01293</name>
</gene>
<proteinExistence type="inferred from homology"/>
<protein>
    <submittedName>
        <fullName evidence="3">NodT family RND efflux system outer membrane lipoprotein</fullName>
    </submittedName>
</protein>
<dbReference type="InterPro" id="IPR010131">
    <property type="entry name" value="MdtP/NodT-like"/>
</dbReference>
<reference evidence="3 4" key="1">
    <citation type="submission" date="2019-03" db="EMBL/GenBank/DDBJ databases">
        <authorList>
            <consortium name="Pathogen Informatics"/>
        </authorList>
    </citation>
    <scope>NUCLEOTIDE SEQUENCE [LARGE SCALE GENOMIC DNA]</scope>
    <source>
        <strain evidence="3 4">NCTC12126</strain>
    </source>
</reference>
<dbReference type="AlphaFoldDB" id="A0A484WY17"/>
<evidence type="ECO:0000256" key="2">
    <source>
        <dbReference type="ARBA" id="ARBA00007613"/>
    </source>
</evidence>
<comment type="similarity">
    <text evidence="2">Belongs to the outer membrane factor (OMF) (TC 1.B.17) family.</text>
</comment>
<dbReference type="Pfam" id="PF02321">
    <property type="entry name" value="OEP"/>
    <property type="match status" value="1"/>
</dbReference>
<comment type="subcellular location">
    <subcellularLocation>
        <location evidence="1">Cell outer membrane</location>
        <topology evidence="1">Lipid-anchor</topology>
    </subcellularLocation>
</comment>
<dbReference type="Proteomes" id="UP000351155">
    <property type="component" value="Unassembled WGS sequence"/>
</dbReference>
<accession>A0A484WY17</accession>
<organism evidence="3 4">
    <name type="scientific">Enterobacter cancerogenus</name>
    <dbReference type="NCBI Taxonomy" id="69218"/>
    <lineage>
        <taxon>Bacteria</taxon>
        <taxon>Pseudomonadati</taxon>
        <taxon>Pseudomonadota</taxon>
        <taxon>Gammaproteobacteria</taxon>
        <taxon>Enterobacterales</taxon>
        <taxon>Enterobacteriaceae</taxon>
        <taxon>Enterobacter</taxon>
        <taxon>Enterobacter cloacae complex</taxon>
    </lineage>
</organism>
<keyword evidence="3" id="KW-0449">Lipoprotein</keyword>
<dbReference type="GO" id="GO:0015562">
    <property type="term" value="F:efflux transmembrane transporter activity"/>
    <property type="evidence" value="ECO:0007669"/>
    <property type="project" value="InterPro"/>
</dbReference>
<dbReference type="EMBL" id="CAADIW010000007">
    <property type="protein sequence ID" value="VFS16491.1"/>
    <property type="molecule type" value="Genomic_DNA"/>
</dbReference>
<evidence type="ECO:0000313" key="3">
    <source>
        <dbReference type="EMBL" id="VFS16491.1"/>
    </source>
</evidence>
<name>A0A484WY17_9ENTR</name>
<evidence type="ECO:0000256" key="1">
    <source>
        <dbReference type="ARBA" id="ARBA00004459"/>
    </source>
</evidence>
<sequence>MKVARAQQGAAVLDYRQTVLTALGDVENALVSYRTDQQREAGLAKTIDALQNAFDLASDSYRQGIASFIDVLDAQRQLAQAQQQRAQAQVQSALDLVALYKALGGGWEPYQQVQLPDYKVFGDAPRGIRFRGLGKKRTGTPHSRWLSGGYNCYAPKRKARNELCVIKNWAIPVCLFLNCASGP</sequence>
<dbReference type="GO" id="GO:0009279">
    <property type="term" value="C:cell outer membrane"/>
    <property type="evidence" value="ECO:0007669"/>
    <property type="project" value="UniProtKB-SubCell"/>
</dbReference>
<dbReference type="SUPFAM" id="SSF56954">
    <property type="entry name" value="Outer membrane efflux proteins (OEP)"/>
    <property type="match status" value="1"/>
</dbReference>